<keyword evidence="3" id="KW-1185">Reference proteome</keyword>
<accession>H0R4B8</accession>
<name>H0R4B8_9ACTN</name>
<proteinExistence type="predicted"/>
<evidence type="ECO:0000256" key="1">
    <source>
        <dbReference type="SAM" id="MobiDB-lite"/>
    </source>
</evidence>
<dbReference type="EMBL" id="BAEH01000096">
    <property type="protein sequence ID" value="GAB19919.1"/>
    <property type="molecule type" value="Genomic_DNA"/>
</dbReference>
<dbReference type="Pfam" id="PF10904">
    <property type="entry name" value="DUF2694"/>
    <property type="match status" value="1"/>
</dbReference>
<feature type="region of interest" description="Disordered" evidence="1">
    <location>
        <begin position="1"/>
        <end position="23"/>
    </location>
</feature>
<evidence type="ECO:0000313" key="2">
    <source>
        <dbReference type="EMBL" id="GAB19919.1"/>
    </source>
</evidence>
<dbReference type="Proteomes" id="UP000035034">
    <property type="component" value="Unassembled WGS sequence"/>
</dbReference>
<reference evidence="2 3" key="1">
    <citation type="submission" date="2011-12" db="EMBL/GenBank/DDBJ databases">
        <title>Whole genome shotgun sequence of Gordonia effusa NBRC 100432.</title>
        <authorList>
            <person name="Yoshida I."/>
            <person name="Takarada H."/>
            <person name="Hosoyama A."/>
            <person name="Tsuchikane K."/>
            <person name="Katsumata H."/>
            <person name="Yamazaki S."/>
            <person name="Fujita N."/>
        </authorList>
    </citation>
    <scope>NUCLEOTIDE SEQUENCE [LARGE SCALE GENOMIC DNA]</scope>
    <source>
        <strain evidence="2 3">NBRC 100432</strain>
    </source>
</reference>
<dbReference type="AlphaFoldDB" id="H0R4B8"/>
<dbReference type="eggNOG" id="ENOG50342ZI">
    <property type="taxonomic scope" value="Bacteria"/>
</dbReference>
<sequence length="106" mass="11018">MDSSSVLDAARMPSRARSRSGTIAVTTTPAGLPTSITIDDAELRRDPDRLAAQILALCRQAALAAGIRLREELSRNGFGADSLASTGLPTVDDLAAAERAADLAKL</sequence>
<comment type="caution">
    <text evidence="2">The sequence shown here is derived from an EMBL/GenBank/DDBJ whole genome shotgun (WGS) entry which is preliminary data.</text>
</comment>
<dbReference type="STRING" id="1077974.GOEFS_096_00960"/>
<gene>
    <name evidence="2" type="ORF">GOEFS_096_00960</name>
</gene>
<evidence type="ECO:0000313" key="3">
    <source>
        <dbReference type="Proteomes" id="UP000035034"/>
    </source>
</evidence>
<dbReference type="RefSeq" id="WP_007319254.1">
    <property type="nucleotide sequence ID" value="NZ_BAEH01000096.1"/>
</dbReference>
<dbReference type="InterPro" id="IPR024426">
    <property type="entry name" value="DUF2694"/>
</dbReference>
<protein>
    <submittedName>
        <fullName evidence="2">Uncharacterized protein</fullName>
    </submittedName>
</protein>
<dbReference type="OrthoDB" id="4775251at2"/>
<organism evidence="2 3">
    <name type="scientific">Gordonia effusa NBRC 100432</name>
    <dbReference type="NCBI Taxonomy" id="1077974"/>
    <lineage>
        <taxon>Bacteria</taxon>
        <taxon>Bacillati</taxon>
        <taxon>Actinomycetota</taxon>
        <taxon>Actinomycetes</taxon>
        <taxon>Mycobacteriales</taxon>
        <taxon>Gordoniaceae</taxon>
        <taxon>Gordonia</taxon>
    </lineage>
</organism>